<dbReference type="PANTHER" id="PTHR43976:SF16">
    <property type="entry name" value="SHORT-CHAIN DEHYDROGENASE_REDUCTASE FAMILY PROTEIN"/>
    <property type="match status" value="1"/>
</dbReference>
<feature type="domain" description="Ketoreductase" evidence="5">
    <location>
        <begin position="5"/>
        <end position="205"/>
    </location>
</feature>
<dbReference type="PRINTS" id="PR00080">
    <property type="entry name" value="SDRFAMILY"/>
</dbReference>
<evidence type="ECO:0000313" key="6">
    <source>
        <dbReference type="EMBL" id="KAK0664629.1"/>
    </source>
</evidence>
<keyword evidence="2" id="KW-0521">NADP</keyword>
<dbReference type="InterPro" id="IPR020904">
    <property type="entry name" value="Sc_DH/Rdtase_CS"/>
</dbReference>
<comment type="caution">
    <text evidence="6">The sequence shown here is derived from an EMBL/GenBank/DDBJ whole genome shotgun (WGS) entry which is preliminary data.</text>
</comment>
<proteinExistence type="inferred from homology"/>
<dbReference type="PROSITE" id="PS00061">
    <property type="entry name" value="ADH_SHORT"/>
    <property type="match status" value="1"/>
</dbReference>
<evidence type="ECO:0000259" key="5">
    <source>
        <dbReference type="SMART" id="SM00822"/>
    </source>
</evidence>
<evidence type="ECO:0000256" key="2">
    <source>
        <dbReference type="ARBA" id="ARBA00022857"/>
    </source>
</evidence>
<dbReference type="InterPro" id="IPR051911">
    <property type="entry name" value="SDR_oxidoreductase"/>
</dbReference>
<dbReference type="InterPro" id="IPR057326">
    <property type="entry name" value="KR_dom"/>
</dbReference>
<reference evidence="6" key="1">
    <citation type="submission" date="2023-06" db="EMBL/GenBank/DDBJ databases">
        <title>Genome-scale phylogeny and comparative genomics of the fungal order Sordariales.</title>
        <authorList>
            <consortium name="Lawrence Berkeley National Laboratory"/>
            <person name="Hensen N."/>
            <person name="Bonometti L."/>
            <person name="Westerberg I."/>
            <person name="Brannstrom I.O."/>
            <person name="Guillou S."/>
            <person name="Cros-Aarteil S."/>
            <person name="Calhoun S."/>
            <person name="Haridas S."/>
            <person name="Kuo A."/>
            <person name="Mondo S."/>
            <person name="Pangilinan J."/>
            <person name="Riley R."/>
            <person name="Labutti K."/>
            <person name="Andreopoulos B."/>
            <person name="Lipzen A."/>
            <person name="Chen C."/>
            <person name="Yanf M."/>
            <person name="Daum C."/>
            <person name="Ng V."/>
            <person name="Clum A."/>
            <person name="Steindorff A."/>
            <person name="Ohm R."/>
            <person name="Martin F."/>
            <person name="Silar P."/>
            <person name="Natvig D."/>
            <person name="Lalanne C."/>
            <person name="Gautier V."/>
            <person name="Ament-Velasquez S.L."/>
            <person name="Kruys A."/>
            <person name="Hutchinson M.I."/>
            <person name="Powell A.J."/>
            <person name="Barry K."/>
            <person name="Miller A.N."/>
            <person name="Grigoriev I.V."/>
            <person name="Debuchy R."/>
            <person name="Gladieux P."/>
            <person name="Thoren M.H."/>
            <person name="Johannesson H."/>
        </authorList>
    </citation>
    <scope>NUCLEOTIDE SEQUENCE</scope>
    <source>
        <strain evidence="6">CBS 307.81</strain>
    </source>
</reference>
<organism evidence="6 7">
    <name type="scientific">Cercophora samala</name>
    <dbReference type="NCBI Taxonomy" id="330535"/>
    <lineage>
        <taxon>Eukaryota</taxon>
        <taxon>Fungi</taxon>
        <taxon>Dikarya</taxon>
        <taxon>Ascomycota</taxon>
        <taxon>Pezizomycotina</taxon>
        <taxon>Sordariomycetes</taxon>
        <taxon>Sordariomycetidae</taxon>
        <taxon>Sordariales</taxon>
        <taxon>Lasiosphaeriaceae</taxon>
        <taxon>Cercophora</taxon>
    </lineage>
</organism>
<comment type="similarity">
    <text evidence="1 4">Belongs to the short-chain dehydrogenases/reductases (SDR) family.</text>
</comment>
<dbReference type="SMART" id="SM00822">
    <property type="entry name" value="PKS_KR"/>
    <property type="match status" value="1"/>
</dbReference>
<dbReference type="Gene3D" id="3.40.50.720">
    <property type="entry name" value="NAD(P)-binding Rossmann-like Domain"/>
    <property type="match status" value="1"/>
</dbReference>
<evidence type="ECO:0000256" key="1">
    <source>
        <dbReference type="ARBA" id="ARBA00006484"/>
    </source>
</evidence>
<dbReference type="AlphaFoldDB" id="A0AA39Z5L5"/>
<dbReference type="PANTHER" id="PTHR43976">
    <property type="entry name" value="SHORT CHAIN DEHYDROGENASE"/>
    <property type="match status" value="1"/>
</dbReference>
<dbReference type="Proteomes" id="UP001174997">
    <property type="component" value="Unassembled WGS sequence"/>
</dbReference>
<protein>
    <submittedName>
        <fullName evidence="6">Dehydrogenase</fullName>
    </submittedName>
</protein>
<evidence type="ECO:0000313" key="7">
    <source>
        <dbReference type="Proteomes" id="UP001174997"/>
    </source>
</evidence>
<keyword evidence="3" id="KW-0560">Oxidoreductase</keyword>
<dbReference type="InterPro" id="IPR036291">
    <property type="entry name" value="NAD(P)-bd_dom_sf"/>
</dbReference>
<dbReference type="InterPro" id="IPR002347">
    <property type="entry name" value="SDR_fam"/>
</dbReference>
<name>A0AA39Z5L5_9PEZI</name>
<evidence type="ECO:0000256" key="4">
    <source>
        <dbReference type="RuleBase" id="RU000363"/>
    </source>
</evidence>
<dbReference type="Pfam" id="PF00106">
    <property type="entry name" value="adh_short"/>
    <property type="match status" value="1"/>
</dbReference>
<keyword evidence="7" id="KW-1185">Reference proteome</keyword>
<gene>
    <name evidence="6" type="ORF">QBC41DRAFT_283624</name>
</gene>
<evidence type="ECO:0000256" key="3">
    <source>
        <dbReference type="ARBA" id="ARBA00023002"/>
    </source>
</evidence>
<dbReference type="PRINTS" id="PR00081">
    <property type="entry name" value="GDHRDH"/>
</dbReference>
<sequence length="330" mass="35672">MSPPKTYLITGTTSGMGLALVKHLLSQSQNVIATGRDIVSRFPREIVAAHEENLRLLELDITADVDTLQEIAREAWGLFPGGVDVLFNNAGMSAVKACEEASEEYIQQIYTVNLFGPMRLTTAFLPLLRQKTTTTTASSTVIAFTSSSAAWTPLPFMAHYASSKAALSAYLESLAKEVNPPPFRISVVGFECGGCVTNLGQPRQHKQQQQPQSGGSGGLLAKQQEEKTVYGDGLGKLVGMFTRDAMAYMPGDADKMARAMVGVIERVGKQGGGKVPVRLVLGSDAWESVKQKVEETQQVLEEWKEVSWGTDREGVRGGAEGDYLRAVSIL</sequence>
<dbReference type="GO" id="GO:0016491">
    <property type="term" value="F:oxidoreductase activity"/>
    <property type="evidence" value="ECO:0007669"/>
    <property type="project" value="UniProtKB-KW"/>
</dbReference>
<dbReference type="SUPFAM" id="SSF51735">
    <property type="entry name" value="NAD(P)-binding Rossmann-fold domains"/>
    <property type="match status" value="1"/>
</dbReference>
<accession>A0AA39Z5L5</accession>
<dbReference type="EMBL" id="JAULSY010000117">
    <property type="protein sequence ID" value="KAK0664629.1"/>
    <property type="molecule type" value="Genomic_DNA"/>
</dbReference>